<dbReference type="HOGENOM" id="CLU_062986_0_0_12"/>
<dbReference type="AlphaFoldDB" id="B5RN86"/>
<protein>
    <submittedName>
        <fullName evidence="1">Uncharacterized conserved protein</fullName>
    </submittedName>
</protein>
<organism evidence="1 2">
    <name type="scientific">Borrelia duttonii (strain Ly)</name>
    <dbReference type="NCBI Taxonomy" id="412419"/>
    <lineage>
        <taxon>Bacteria</taxon>
        <taxon>Pseudomonadati</taxon>
        <taxon>Spirochaetota</taxon>
        <taxon>Spirochaetia</taxon>
        <taxon>Spirochaetales</taxon>
        <taxon>Borreliaceae</taxon>
        <taxon>Borrelia</taxon>
    </lineage>
</organism>
<keyword evidence="2" id="KW-1185">Reference proteome</keyword>
<name>B5RN86_BORDL</name>
<dbReference type="EMBL" id="CP000979">
    <property type="protein sequence ID" value="ACH93822.1"/>
    <property type="molecule type" value="Genomic_DNA"/>
</dbReference>
<dbReference type="Proteomes" id="UP000000611">
    <property type="component" value="Plasmid pl165"/>
</dbReference>
<proteinExistence type="predicted"/>
<evidence type="ECO:0000313" key="2">
    <source>
        <dbReference type="Proteomes" id="UP000000611"/>
    </source>
</evidence>
<accession>B5RN86</accession>
<keyword evidence="1" id="KW-0614">Plasmid</keyword>
<evidence type="ECO:0000313" key="1">
    <source>
        <dbReference type="EMBL" id="ACH93822.1"/>
    </source>
</evidence>
<sequence length="278" mass="31256">MNKLFYFNNKESILKQKVFVIFILLSLVLIACGQDNEVPVDDANAKKQEEIKGVKNLIPHSVLRILGVHHNATWDEDTAGYNLKGADELFNKISYTSASGTSVLYDGTTPNSDADVSKAARREVYLACEYKSDFIKAFASVINRLALVPAATGRLEDLILKIREYAKAYYIDVYDTLQKKLGKLDTLSLADVESLRTRLIELEEAKKELRDEAIQPIIRAYINDESIVEGSADHHLKNVATTVDEILEYGNKKLTGFETRRNKIISISEQIKGILSRI</sequence>
<dbReference type="Pfam" id="PF05714">
    <property type="entry name" value="PFam54_60"/>
    <property type="match status" value="1"/>
</dbReference>
<geneLocation type="plasmid" evidence="1 2">
    <name>pl165</name>
</geneLocation>
<reference evidence="1 2" key="1">
    <citation type="journal article" date="2008" name="PLoS Genet.">
        <title>The genome of Borrelia recurrentis, the agent of deadly louse-borne relapsing fever, is a degraded subset of tick-borne Borrelia duttonii.</title>
        <authorList>
            <person name="Lescot M."/>
            <person name="Audic S."/>
            <person name="Robert C."/>
            <person name="Nguyen T.T."/>
            <person name="Blanc G."/>
            <person name="Cutler S.J."/>
            <person name="Wincker P."/>
            <person name="Couloux A."/>
            <person name="Claverie J.-M."/>
            <person name="Raoult D."/>
            <person name="Drancourt M."/>
        </authorList>
    </citation>
    <scope>NUCLEOTIDE SEQUENCE [LARGE SCALE GENOMIC DNA]</scope>
    <source>
        <strain evidence="1 2">Ly</strain>
    </source>
</reference>
<gene>
    <name evidence="1" type="ordered locus">BDU_1021</name>
</gene>
<dbReference type="InterPro" id="IPR008421">
    <property type="entry name" value="Borrelia_lipoprotein_PFam54/60"/>
</dbReference>
<dbReference type="PROSITE" id="PS51257">
    <property type="entry name" value="PROKAR_LIPOPROTEIN"/>
    <property type="match status" value="1"/>
</dbReference>
<dbReference type="Gene3D" id="1.10.3160.10">
    <property type="entry name" value="Bbcrasp-1"/>
    <property type="match status" value="1"/>
</dbReference>
<dbReference type="KEGG" id="bdu:BDU_1021"/>